<evidence type="ECO:0008006" key="4">
    <source>
        <dbReference type="Google" id="ProtNLM"/>
    </source>
</evidence>
<reference evidence="2 3" key="1">
    <citation type="submission" date="2022-05" db="EMBL/GenBank/DDBJ databases">
        <authorList>
            <consortium name="Genoscope - CEA"/>
            <person name="William W."/>
        </authorList>
    </citation>
    <scope>NUCLEOTIDE SEQUENCE [LARGE SCALE GENOMIC DNA]</scope>
</reference>
<evidence type="ECO:0000313" key="3">
    <source>
        <dbReference type="Proteomes" id="UP001159405"/>
    </source>
</evidence>
<feature type="non-terminal residue" evidence="2">
    <location>
        <position position="403"/>
    </location>
</feature>
<evidence type="ECO:0000256" key="1">
    <source>
        <dbReference type="SAM" id="MobiDB-lite"/>
    </source>
</evidence>
<dbReference type="EMBL" id="CALNXK010000014">
    <property type="protein sequence ID" value="CAH3046145.1"/>
    <property type="molecule type" value="Genomic_DNA"/>
</dbReference>
<name>A0ABN8NEW7_9CNID</name>
<organism evidence="2 3">
    <name type="scientific">Porites lobata</name>
    <dbReference type="NCBI Taxonomy" id="104759"/>
    <lineage>
        <taxon>Eukaryota</taxon>
        <taxon>Metazoa</taxon>
        <taxon>Cnidaria</taxon>
        <taxon>Anthozoa</taxon>
        <taxon>Hexacorallia</taxon>
        <taxon>Scleractinia</taxon>
        <taxon>Fungiina</taxon>
        <taxon>Poritidae</taxon>
        <taxon>Porites</taxon>
    </lineage>
</organism>
<proteinExistence type="predicted"/>
<sequence>MTLKFDHVQSLVSTKEELRNPFEEESTDLISLVSKDIADPAMKATPKCAHKNLTIIIIIIIKATLNNIESIGKEQYELIKEMLGERSRPIDDSISRNNLPLWKPGSRTSTSKEKMRLKSVKNGLPKRRTGARRRVLPSMVPRNWQEFFRLDDTKRELFLSLSEQVMKMAIEGKQIIVTKGEEVLCFPPETRRNELSPRSHEEADTRTMVHIADAVQDAVAAVATLEDLKELWVSYGTGKNHQILPANLFAKALGLTKSKCLPIFHALMLPGAPYNISDDNLCTIERFIILIYDRTSHLSKVNDARKYLFTKKGRREARCVSRRICATALKPPLSEPTNWGWTLGQESQLQPQWVTLPAAGASCKEQNHCGCKKSCSKRCKCVKADPPCTPLCICDGQCIRDQF</sequence>
<feature type="region of interest" description="Disordered" evidence="1">
    <location>
        <begin position="95"/>
        <end position="124"/>
    </location>
</feature>
<accession>A0ABN8NEW7</accession>
<dbReference type="Proteomes" id="UP001159405">
    <property type="component" value="Unassembled WGS sequence"/>
</dbReference>
<keyword evidence="3" id="KW-1185">Reference proteome</keyword>
<comment type="caution">
    <text evidence="2">The sequence shown here is derived from an EMBL/GenBank/DDBJ whole genome shotgun (WGS) entry which is preliminary data.</text>
</comment>
<evidence type="ECO:0000313" key="2">
    <source>
        <dbReference type="EMBL" id="CAH3046145.1"/>
    </source>
</evidence>
<protein>
    <recommendedName>
        <fullName evidence="4">Tesmin/TSO1-like CXC domain-containing protein</fullName>
    </recommendedName>
</protein>
<gene>
    <name evidence="2" type="ORF">PLOB_00008397</name>
</gene>